<dbReference type="PANTHER" id="PTHR45953:SF1">
    <property type="entry name" value="IDURONATE 2-SULFATASE"/>
    <property type="match status" value="1"/>
</dbReference>
<evidence type="ECO:0000313" key="4">
    <source>
        <dbReference type="EMBL" id="SUZ84354.1"/>
    </source>
</evidence>
<dbReference type="Gene3D" id="3.40.720.10">
    <property type="entry name" value="Alkaline Phosphatase, subunit A"/>
    <property type="match status" value="1"/>
</dbReference>
<dbReference type="PANTHER" id="PTHR45953">
    <property type="entry name" value="IDURONATE 2-SULFATASE"/>
    <property type="match status" value="1"/>
</dbReference>
<gene>
    <name evidence="4" type="ORF">METZ01_LOCUS37208</name>
</gene>
<organism evidence="4">
    <name type="scientific">marine metagenome</name>
    <dbReference type="NCBI Taxonomy" id="408172"/>
    <lineage>
        <taxon>unclassified sequences</taxon>
        <taxon>metagenomes</taxon>
        <taxon>ecological metagenomes</taxon>
    </lineage>
</organism>
<keyword evidence="1" id="KW-0479">Metal-binding</keyword>
<evidence type="ECO:0000256" key="1">
    <source>
        <dbReference type="ARBA" id="ARBA00022723"/>
    </source>
</evidence>
<protein>
    <recommendedName>
        <fullName evidence="3">Sulfatase N-terminal domain-containing protein</fullName>
    </recommendedName>
</protein>
<feature type="domain" description="Sulfatase N-terminal" evidence="3">
    <location>
        <begin position="50"/>
        <end position="451"/>
    </location>
</feature>
<name>A0A381QZG9_9ZZZZ</name>
<dbReference type="AlphaFoldDB" id="A0A381QZG9"/>
<keyword evidence="2" id="KW-0378">Hydrolase</keyword>
<dbReference type="GO" id="GO:0008484">
    <property type="term" value="F:sulfuric ester hydrolase activity"/>
    <property type="evidence" value="ECO:0007669"/>
    <property type="project" value="TreeGrafter"/>
</dbReference>
<dbReference type="EMBL" id="UINC01001592">
    <property type="protein sequence ID" value="SUZ84354.1"/>
    <property type="molecule type" value="Genomic_DNA"/>
</dbReference>
<dbReference type="GO" id="GO:0046872">
    <property type="term" value="F:metal ion binding"/>
    <property type="evidence" value="ECO:0007669"/>
    <property type="project" value="UniProtKB-KW"/>
</dbReference>
<dbReference type="Pfam" id="PF00884">
    <property type="entry name" value="Sulfatase"/>
    <property type="match status" value="1"/>
</dbReference>
<evidence type="ECO:0000256" key="2">
    <source>
        <dbReference type="ARBA" id="ARBA00022801"/>
    </source>
</evidence>
<evidence type="ECO:0000259" key="3">
    <source>
        <dbReference type="Pfam" id="PF00884"/>
    </source>
</evidence>
<dbReference type="SUPFAM" id="SSF53649">
    <property type="entry name" value="Alkaline phosphatase-like"/>
    <property type="match status" value="1"/>
</dbReference>
<reference evidence="4" key="1">
    <citation type="submission" date="2018-05" db="EMBL/GenBank/DDBJ databases">
        <authorList>
            <person name="Lanie J.A."/>
            <person name="Ng W.-L."/>
            <person name="Kazmierczak K.M."/>
            <person name="Andrzejewski T.M."/>
            <person name="Davidsen T.M."/>
            <person name="Wayne K.J."/>
            <person name="Tettelin H."/>
            <person name="Glass J.I."/>
            <person name="Rusch D."/>
            <person name="Podicherti R."/>
            <person name="Tsui H.-C.T."/>
            <person name="Winkler M.E."/>
        </authorList>
    </citation>
    <scope>NUCLEOTIDE SEQUENCE</scope>
</reference>
<dbReference type="InterPro" id="IPR017850">
    <property type="entry name" value="Alkaline_phosphatase_core_sf"/>
</dbReference>
<dbReference type="GO" id="GO:0005737">
    <property type="term" value="C:cytoplasm"/>
    <property type="evidence" value="ECO:0007669"/>
    <property type="project" value="TreeGrafter"/>
</dbReference>
<accession>A0A381QZG9</accession>
<dbReference type="InterPro" id="IPR000917">
    <property type="entry name" value="Sulfatase_N"/>
</dbReference>
<proteinExistence type="predicted"/>
<sequence>MAKDSRVRQIVQSALCLANATNIQHEVSVQAGSRHAKVLVEERRRNMSQPNVLFVITDQQRADHAGFMGNRVVRTPNLDRIATSGTVFENAWVSNPVCMPNRSSIMTSRMPTAHGVIFNDRSLDWGSNTFVRQFRGENYRTGLIGKSHLQHGSSRNSMNPYRGSGAVKPTHPEGWDEIENFERFLEEAPEDPDDYYGFDHIELAMDHGARVSGHHLRWAVDKGARREDLTSDYRSDAPGSRRSSEWWQIYRPPYAAEFHSTSFVAERTVAFIDQAQAENSPWLAWCSFPDPHHPMTPPGDWFDRHVPSDMELPATLLDTGADCLEHLGRFRNIHPRDQRNWVSPCGYGSNVLVQEAIAATYGMVEMIDHAIGSILDHLDATDQRENTIIVFTSDHGDMMGDHGLMLKGFMHYRGTLQVPLVISVPGQKPNRTTRLASSIDLGPTLLDLCGVQGYDGIQGYSLQPVIQDPDTSVRESVLIEDDIAPVVASLTPIPAKTRTLVTNTHRYTRNSKREEQLVDLVADPDERENLVETDAVARAVVIERLTDALIAADDAARGAPVDAGYA</sequence>